<keyword evidence="3 6" id="KW-0812">Transmembrane</keyword>
<evidence type="ECO:0000256" key="1">
    <source>
        <dbReference type="ARBA" id="ARBA00004651"/>
    </source>
</evidence>
<evidence type="ECO:0000256" key="5">
    <source>
        <dbReference type="ARBA" id="ARBA00023136"/>
    </source>
</evidence>
<feature type="transmembrane region" description="Helical" evidence="6">
    <location>
        <begin position="378"/>
        <end position="398"/>
    </location>
</feature>
<proteinExistence type="predicted"/>
<keyword evidence="4 6" id="KW-1133">Transmembrane helix</keyword>
<dbReference type="EMBL" id="BMKK01000002">
    <property type="protein sequence ID" value="GGD49321.1"/>
    <property type="molecule type" value="Genomic_DNA"/>
</dbReference>
<evidence type="ECO:0008006" key="9">
    <source>
        <dbReference type="Google" id="ProtNLM"/>
    </source>
</evidence>
<evidence type="ECO:0000256" key="2">
    <source>
        <dbReference type="ARBA" id="ARBA00022475"/>
    </source>
</evidence>
<keyword evidence="2" id="KW-1003">Cell membrane</keyword>
<gene>
    <name evidence="7" type="ORF">GCM10011514_11890</name>
</gene>
<dbReference type="RefSeq" id="WP_188765118.1">
    <property type="nucleotide sequence ID" value="NZ_BMKK01000002.1"/>
</dbReference>
<evidence type="ECO:0000256" key="4">
    <source>
        <dbReference type="ARBA" id="ARBA00022989"/>
    </source>
</evidence>
<evidence type="ECO:0000313" key="7">
    <source>
        <dbReference type="EMBL" id="GGD49321.1"/>
    </source>
</evidence>
<organism evidence="7 8">
    <name type="scientific">Emticicia aquatilis</name>
    <dbReference type="NCBI Taxonomy" id="1537369"/>
    <lineage>
        <taxon>Bacteria</taxon>
        <taxon>Pseudomonadati</taxon>
        <taxon>Bacteroidota</taxon>
        <taxon>Cytophagia</taxon>
        <taxon>Cytophagales</taxon>
        <taxon>Leadbetterellaceae</taxon>
        <taxon>Emticicia</taxon>
    </lineage>
</organism>
<evidence type="ECO:0000313" key="8">
    <source>
        <dbReference type="Proteomes" id="UP000609064"/>
    </source>
</evidence>
<reference evidence="7" key="1">
    <citation type="journal article" date="2014" name="Int. J. Syst. Evol. Microbiol.">
        <title>Complete genome sequence of Corynebacterium casei LMG S-19264T (=DSM 44701T), isolated from a smear-ripened cheese.</title>
        <authorList>
            <consortium name="US DOE Joint Genome Institute (JGI-PGF)"/>
            <person name="Walter F."/>
            <person name="Albersmeier A."/>
            <person name="Kalinowski J."/>
            <person name="Ruckert C."/>
        </authorList>
    </citation>
    <scope>NUCLEOTIDE SEQUENCE</scope>
    <source>
        <strain evidence="7">CGMCC 1.15958</strain>
    </source>
</reference>
<dbReference type="InterPro" id="IPR005495">
    <property type="entry name" value="LptG/LptF_permease"/>
</dbReference>
<feature type="transmembrane region" description="Helical" evidence="6">
    <location>
        <begin position="403"/>
        <end position="420"/>
    </location>
</feature>
<name>A0A916YKS5_9BACT</name>
<dbReference type="GO" id="GO:0015920">
    <property type="term" value="P:lipopolysaccharide transport"/>
    <property type="evidence" value="ECO:0007669"/>
    <property type="project" value="TreeGrafter"/>
</dbReference>
<dbReference type="PANTHER" id="PTHR33529:SF6">
    <property type="entry name" value="YJGP_YJGQ FAMILY PERMEASE"/>
    <property type="match status" value="1"/>
</dbReference>
<feature type="transmembrane region" description="Helical" evidence="6">
    <location>
        <begin position="12"/>
        <end position="33"/>
    </location>
</feature>
<dbReference type="GO" id="GO:0043190">
    <property type="term" value="C:ATP-binding cassette (ABC) transporter complex"/>
    <property type="evidence" value="ECO:0007669"/>
    <property type="project" value="TreeGrafter"/>
</dbReference>
<feature type="transmembrane region" description="Helical" evidence="6">
    <location>
        <begin position="53"/>
        <end position="78"/>
    </location>
</feature>
<evidence type="ECO:0000256" key="6">
    <source>
        <dbReference type="SAM" id="Phobius"/>
    </source>
</evidence>
<comment type="subcellular location">
    <subcellularLocation>
        <location evidence="1">Cell membrane</location>
        <topology evidence="1">Multi-pass membrane protein</topology>
    </subcellularLocation>
</comment>
<evidence type="ECO:0000256" key="3">
    <source>
        <dbReference type="ARBA" id="ARBA00022692"/>
    </source>
</evidence>
<dbReference type="Proteomes" id="UP000609064">
    <property type="component" value="Unassembled WGS sequence"/>
</dbReference>
<keyword evidence="8" id="KW-1185">Reference proteome</keyword>
<sequence>MKKIDILVIRSFIGPFILTTCVVVFIFLMRFLMLYFNDFVGKDLGYDVFGKLFVYFSLITVPIALPLSVLLASLMCFGNLGEYSELTAIKSAGVPISRVLLPAMIFAFGVSIFSLWFNNTVNPWANLKGYSLLYDVKTTKVTLNVKEGIFYKEIPGYSIKVLKKFPDGKTLKGVTIYNHASNNGNVNVTLADSGRMYTMYDNTYLVFELYNGTNYVDYKANDGNYNETQFVKNSFKQNKMVFSLESFGMRRTDESQFKYHEYMKNITQLNNQADSVAMDIDKTLKSQITTATQLYNFQFKKYPIDTSKAAREKKPIVGGKWVNEKLKLGENSYRLDETFETAISQAKNLRDQFTTTVDIVKSKKRDGIKAQVEKWHKFTMAFACFVMFLIGSSLGSIIKKGGFGMPVLLSITFFILMYVLMQLGDKYAKEDIWPVLLGVWMPDAVLLIFGVCFLSKATNDARLFESDIYDVYFDRLKTYWKNRKFFKPKNAVIS</sequence>
<comment type="caution">
    <text evidence="7">The sequence shown here is derived from an EMBL/GenBank/DDBJ whole genome shotgun (WGS) entry which is preliminary data.</text>
</comment>
<reference evidence="7" key="2">
    <citation type="submission" date="2020-09" db="EMBL/GenBank/DDBJ databases">
        <authorList>
            <person name="Sun Q."/>
            <person name="Zhou Y."/>
        </authorList>
    </citation>
    <scope>NUCLEOTIDE SEQUENCE</scope>
    <source>
        <strain evidence="7">CGMCC 1.15958</strain>
    </source>
</reference>
<dbReference type="PANTHER" id="PTHR33529">
    <property type="entry name" value="SLR0882 PROTEIN-RELATED"/>
    <property type="match status" value="1"/>
</dbReference>
<feature type="transmembrane region" description="Helical" evidence="6">
    <location>
        <begin position="432"/>
        <end position="454"/>
    </location>
</feature>
<dbReference type="Pfam" id="PF03739">
    <property type="entry name" value="LptF_LptG"/>
    <property type="match status" value="1"/>
</dbReference>
<dbReference type="AlphaFoldDB" id="A0A916YKS5"/>
<accession>A0A916YKS5</accession>
<protein>
    <recommendedName>
        <fullName evidence="9">YjgP/YjgQ family permease</fullName>
    </recommendedName>
</protein>
<keyword evidence="5 6" id="KW-0472">Membrane</keyword>
<feature type="transmembrane region" description="Helical" evidence="6">
    <location>
        <begin position="99"/>
        <end position="117"/>
    </location>
</feature>